<dbReference type="GO" id="GO:0003677">
    <property type="term" value="F:DNA binding"/>
    <property type="evidence" value="ECO:0007669"/>
    <property type="project" value="UniProtKB-KW"/>
</dbReference>
<evidence type="ECO:0000313" key="7">
    <source>
        <dbReference type="Proteomes" id="UP000248544"/>
    </source>
</evidence>
<dbReference type="Pfam" id="PF12840">
    <property type="entry name" value="HTH_20"/>
    <property type="match status" value="1"/>
</dbReference>
<dbReference type="PANTHER" id="PTHR33154:SF15">
    <property type="entry name" value="REGULATORY PROTEIN ARSR"/>
    <property type="match status" value="1"/>
</dbReference>
<name>A0A2W2E868_9ACTN</name>
<evidence type="ECO:0000256" key="1">
    <source>
        <dbReference type="ARBA" id="ARBA00023015"/>
    </source>
</evidence>
<dbReference type="AlphaFoldDB" id="A0A2W2E868"/>
<protein>
    <submittedName>
        <fullName evidence="6">ArsR family transcriptional regulator</fullName>
    </submittedName>
</protein>
<dbReference type="RefSeq" id="WP_111172012.1">
    <property type="nucleotide sequence ID" value="NZ_POUA01000607.1"/>
</dbReference>
<feature type="domain" description="HTH arsR-type" evidence="5">
    <location>
        <begin position="13"/>
        <end position="91"/>
    </location>
</feature>
<dbReference type="CDD" id="cd00090">
    <property type="entry name" value="HTH_ARSR"/>
    <property type="match status" value="1"/>
</dbReference>
<dbReference type="SUPFAM" id="SSF46785">
    <property type="entry name" value="Winged helix' DNA-binding domain"/>
    <property type="match status" value="1"/>
</dbReference>
<dbReference type="InterPro" id="IPR051081">
    <property type="entry name" value="HTH_MetalResp_TranReg"/>
</dbReference>
<dbReference type="GO" id="GO:0003700">
    <property type="term" value="F:DNA-binding transcription factor activity"/>
    <property type="evidence" value="ECO:0007669"/>
    <property type="project" value="InterPro"/>
</dbReference>
<keyword evidence="1" id="KW-0805">Transcription regulation</keyword>
<dbReference type="Proteomes" id="UP000248544">
    <property type="component" value="Unassembled WGS sequence"/>
</dbReference>
<dbReference type="PANTHER" id="PTHR33154">
    <property type="entry name" value="TRANSCRIPTIONAL REGULATOR, ARSR FAMILY"/>
    <property type="match status" value="1"/>
</dbReference>
<dbReference type="InterPro" id="IPR001845">
    <property type="entry name" value="HTH_ArsR_DNA-bd_dom"/>
</dbReference>
<sequence>MTGHRPMALSDPKAMRALAHPARLAMLTRLQIEGAATATEVAEVVGVTPSAASYHLRMLAKYGFVEDAPPRGDGRERVWQARDRGMSVTPEPEDEPEVRAAKDLLIRAFRASADDEVSRALAHREREAVEWRDAAIWMRSILLVDAEELKGLAKRIEELIAPYRVSVRARADATTGARIAEAQINLFPRAERRTPGLPTEVHDMRPGRQHDAQPDQRLEE</sequence>
<evidence type="ECO:0000313" key="6">
    <source>
        <dbReference type="EMBL" id="PZG20302.1"/>
    </source>
</evidence>
<comment type="caution">
    <text evidence="6">The sequence shown here is derived from an EMBL/GenBank/DDBJ whole genome shotgun (WGS) entry which is preliminary data.</text>
</comment>
<accession>A0A2W2E868</accession>
<keyword evidence="2" id="KW-0238">DNA-binding</keyword>
<keyword evidence="3" id="KW-0804">Transcription</keyword>
<proteinExistence type="predicted"/>
<evidence type="ECO:0000259" key="5">
    <source>
        <dbReference type="SMART" id="SM00418"/>
    </source>
</evidence>
<dbReference type="Gene3D" id="1.10.10.10">
    <property type="entry name" value="Winged helix-like DNA-binding domain superfamily/Winged helix DNA-binding domain"/>
    <property type="match status" value="1"/>
</dbReference>
<evidence type="ECO:0000256" key="4">
    <source>
        <dbReference type="SAM" id="MobiDB-lite"/>
    </source>
</evidence>
<dbReference type="SMART" id="SM00418">
    <property type="entry name" value="HTH_ARSR"/>
    <property type="match status" value="1"/>
</dbReference>
<dbReference type="InterPro" id="IPR036388">
    <property type="entry name" value="WH-like_DNA-bd_sf"/>
</dbReference>
<dbReference type="InterPro" id="IPR011991">
    <property type="entry name" value="ArsR-like_HTH"/>
</dbReference>
<evidence type="ECO:0000256" key="2">
    <source>
        <dbReference type="ARBA" id="ARBA00023125"/>
    </source>
</evidence>
<keyword evidence="7" id="KW-1185">Reference proteome</keyword>
<organism evidence="6 7">
    <name type="scientific">Spongiactinospora gelatinilytica</name>
    <dbReference type="NCBI Taxonomy" id="2666298"/>
    <lineage>
        <taxon>Bacteria</taxon>
        <taxon>Bacillati</taxon>
        <taxon>Actinomycetota</taxon>
        <taxon>Actinomycetes</taxon>
        <taxon>Streptosporangiales</taxon>
        <taxon>Streptosporangiaceae</taxon>
        <taxon>Spongiactinospora</taxon>
    </lineage>
</organism>
<evidence type="ECO:0000256" key="3">
    <source>
        <dbReference type="ARBA" id="ARBA00023163"/>
    </source>
</evidence>
<feature type="region of interest" description="Disordered" evidence="4">
    <location>
        <begin position="190"/>
        <end position="220"/>
    </location>
</feature>
<reference evidence="6 7" key="1">
    <citation type="submission" date="2018-01" db="EMBL/GenBank/DDBJ databases">
        <title>Draft genome sequence of Sphaerisporangium sp. 7K107.</title>
        <authorList>
            <person name="Sahin N."/>
            <person name="Saygin H."/>
            <person name="Ay H."/>
        </authorList>
    </citation>
    <scope>NUCLEOTIDE SEQUENCE [LARGE SCALE GENOMIC DNA]</scope>
    <source>
        <strain evidence="6 7">7K107</strain>
    </source>
</reference>
<gene>
    <name evidence="6" type="ORF">C1I98_37550</name>
</gene>
<dbReference type="EMBL" id="POUA01000607">
    <property type="protein sequence ID" value="PZG20302.1"/>
    <property type="molecule type" value="Genomic_DNA"/>
</dbReference>
<dbReference type="InterPro" id="IPR036390">
    <property type="entry name" value="WH_DNA-bd_sf"/>
</dbReference>